<accession>A0A9W9GSQ3</accession>
<name>A0A9W9GSQ3_9EURO</name>
<dbReference type="RefSeq" id="XP_056519768.1">
    <property type="nucleotide sequence ID" value="XM_056666172.1"/>
</dbReference>
<comment type="caution">
    <text evidence="3">The sequence shown here is derived from an EMBL/GenBank/DDBJ whole genome shotgun (WGS) entry which is preliminary data.</text>
</comment>
<evidence type="ECO:0000259" key="2">
    <source>
        <dbReference type="Pfam" id="PF12898"/>
    </source>
</evidence>
<proteinExistence type="predicted"/>
<dbReference type="EMBL" id="JAPQKL010000005">
    <property type="protein sequence ID" value="KAJ5129389.1"/>
    <property type="molecule type" value="Genomic_DNA"/>
</dbReference>
<sequence>MPQRRRGGVLSPYSRGYSPQIKEAVEHMPIPNECCVCKQHRPQFQYSNNQLNYLRQAIFDSGYDVVHKQLVAKCLPCTNGQKCEEMCFRCKHIRGIDQFARNQRIRDNPICQPCMKYEQSLNYNNPDGVLALTDKAEGAEDEAEKNEPTSGSVPGSNLGSLRQLEWHNTTGLDQSPEKALVLDDGSVEKDGKRKAGGFAKVKAHYPKPEPAPGWTPGNRTIDDRTPLEEKPFI</sequence>
<feature type="compositionally biased region" description="Polar residues" evidence="1">
    <location>
        <begin position="148"/>
        <end position="173"/>
    </location>
</feature>
<dbReference type="Proteomes" id="UP001149079">
    <property type="component" value="Unassembled WGS sequence"/>
</dbReference>
<protein>
    <recommendedName>
        <fullName evidence="2">Stc1 domain-containing protein</fullName>
    </recommendedName>
</protein>
<reference evidence="3" key="1">
    <citation type="submission" date="2022-11" db="EMBL/GenBank/DDBJ databases">
        <authorList>
            <person name="Petersen C."/>
        </authorList>
    </citation>
    <scope>NUCLEOTIDE SEQUENCE</scope>
    <source>
        <strain evidence="3">IBT 22155</strain>
    </source>
</reference>
<feature type="region of interest" description="Disordered" evidence="1">
    <location>
        <begin position="137"/>
        <end position="233"/>
    </location>
</feature>
<evidence type="ECO:0000313" key="4">
    <source>
        <dbReference type="Proteomes" id="UP001149079"/>
    </source>
</evidence>
<dbReference type="GeneID" id="81405342"/>
<feature type="compositionally biased region" description="Basic and acidic residues" evidence="1">
    <location>
        <begin position="220"/>
        <end position="233"/>
    </location>
</feature>
<evidence type="ECO:0000256" key="1">
    <source>
        <dbReference type="SAM" id="MobiDB-lite"/>
    </source>
</evidence>
<dbReference type="OrthoDB" id="3514033at2759"/>
<dbReference type="InterPro" id="IPR024630">
    <property type="entry name" value="Stc1"/>
</dbReference>
<feature type="domain" description="Stc1" evidence="2">
    <location>
        <begin position="34"/>
        <end position="115"/>
    </location>
</feature>
<dbReference type="AlphaFoldDB" id="A0A9W9GSQ3"/>
<dbReference type="Pfam" id="PF12898">
    <property type="entry name" value="Stc1"/>
    <property type="match status" value="1"/>
</dbReference>
<organism evidence="3 4">
    <name type="scientific">Penicillium bovifimosum</name>
    <dbReference type="NCBI Taxonomy" id="126998"/>
    <lineage>
        <taxon>Eukaryota</taxon>
        <taxon>Fungi</taxon>
        <taxon>Dikarya</taxon>
        <taxon>Ascomycota</taxon>
        <taxon>Pezizomycotina</taxon>
        <taxon>Eurotiomycetes</taxon>
        <taxon>Eurotiomycetidae</taxon>
        <taxon>Eurotiales</taxon>
        <taxon>Aspergillaceae</taxon>
        <taxon>Penicillium</taxon>
    </lineage>
</organism>
<reference evidence="3" key="2">
    <citation type="journal article" date="2023" name="IMA Fungus">
        <title>Comparative genomic study of the Penicillium genus elucidates a diverse pangenome and 15 lateral gene transfer events.</title>
        <authorList>
            <person name="Petersen C."/>
            <person name="Sorensen T."/>
            <person name="Nielsen M.R."/>
            <person name="Sondergaard T.E."/>
            <person name="Sorensen J.L."/>
            <person name="Fitzpatrick D.A."/>
            <person name="Frisvad J.C."/>
            <person name="Nielsen K.L."/>
        </authorList>
    </citation>
    <scope>NUCLEOTIDE SEQUENCE</scope>
    <source>
        <strain evidence="3">IBT 22155</strain>
    </source>
</reference>
<keyword evidence="4" id="KW-1185">Reference proteome</keyword>
<gene>
    <name evidence="3" type="ORF">N7515_005428</name>
</gene>
<evidence type="ECO:0000313" key="3">
    <source>
        <dbReference type="EMBL" id="KAJ5129389.1"/>
    </source>
</evidence>